<feature type="non-terminal residue" evidence="1">
    <location>
        <position position="1"/>
    </location>
</feature>
<comment type="caution">
    <text evidence="1">The sequence shown here is derived from an EMBL/GenBank/DDBJ whole genome shotgun (WGS) entry which is preliminary data.</text>
</comment>
<keyword evidence="2" id="KW-1185">Reference proteome</keyword>
<organism evidence="1 2">
    <name type="scientific">Trichinella papuae</name>
    <dbReference type="NCBI Taxonomy" id="268474"/>
    <lineage>
        <taxon>Eukaryota</taxon>
        <taxon>Metazoa</taxon>
        <taxon>Ecdysozoa</taxon>
        <taxon>Nematoda</taxon>
        <taxon>Enoplea</taxon>
        <taxon>Dorylaimia</taxon>
        <taxon>Trichinellida</taxon>
        <taxon>Trichinellidae</taxon>
        <taxon>Trichinella</taxon>
    </lineage>
</organism>
<protein>
    <submittedName>
        <fullName evidence="1">Uncharacterized protein</fullName>
    </submittedName>
</protein>
<gene>
    <name evidence="1" type="ORF">T10_5228</name>
</gene>
<dbReference type="AlphaFoldDB" id="A0A0V1ME94"/>
<name>A0A0V1ME94_9BILA</name>
<sequence length="114" mass="12869">LLSLMNTKGVLTSYPTGHAALDVHNFGVPESNYNRLDMLESEYHNAVAHLLFCRAVDQVRIHLDLLADSISSVRTQHGSVHIRIQPDTVCSFRKCTAVHSVPRVHFHQDKELLK</sequence>
<accession>A0A0V1ME94</accession>
<dbReference type="Proteomes" id="UP000054843">
    <property type="component" value="Unassembled WGS sequence"/>
</dbReference>
<evidence type="ECO:0000313" key="1">
    <source>
        <dbReference type="EMBL" id="KRZ69949.1"/>
    </source>
</evidence>
<proteinExistence type="predicted"/>
<reference evidence="1 2" key="1">
    <citation type="submission" date="2015-01" db="EMBL/GenBank/DDBJ databases">
        <title>Evolution of Trichinella species and genotypes.</title>
        <authorList>
            <person name="Korhonen P.K."/>
            <person name="Edoardo P."/>
            <person name="Giuseppe L.R."/>
            <person name="Gasser R.B."/>
        </authorList>
    </citation>
    <scope>NUCLEOTIDE SEQUENCE [LARGE SCALE GENOMIC DNA]</scope>
    <source>
        <strain evidence="1">ISS1980</strain>
    </source>
</reference>
<evidence type="ECO:0000313" key="2">
    <source>
        <dbReference type="Proteomes" id="UP000054843"/>
    </source>
</evidence>
<dbReference type="EMBL" id="JYDO01000124">
    <property type="protein sequence ID" value="KRZ69949.1"/>
    <property type="molecule type" value="Genomic_DNA"/>
</dbReference>